<dbReference type="AlphaFoldDB" id="A0A120G906"/>
<dbReference type="EMBL" id="LCYA01000029">
    <property type="protein sequence ID" value="KWV89669.1"/>
    <property type="molecule type" value="Genomic_DNA"/>
</dbReference>
<gene>
    <name evidence="2" type="ORF">PFLmoz3_00782</name>
</gene>
<dbReference type="Gene3D" id="2.170.270.10">
    <property type="entry name" value="SET domain"/>
    <property type="match status" value="1"/>
</dbReference>
<reference evidence="2 3" key="1">
    <citation type="submission" date="2015-05" db="EMBL/GenBank/DDBJ databases">
        <title>A genomic and transcriptomic approach to investigate the blue pigment phenotype in Pseudomonas fluorescens.</title>
        <authorList>
            <person name="Andreani N.A."/>
            <person name="Cardazzo B."/>
        </authorList>
    </citation>
    <scope>NUCLEOTIDE SEQUENCE [LARGE SCALE GENOMIC DNA]</scope>
    <source>
        <strain evidence="2 3">Ps_22</strain>
    </source>
</reference>
<dbReference type="InterPro" id="IPR046341">
    <property type="entry name" value="SET_dom_sf"/>
</dbReference>
<organism evidence="2 3">
    <name type="scientific">Pseudomonas fluorescens</name>
    <dbReference type="NCBI Taxonomy" id="294"/>
    <lineage>
        <taxon>Bacteria</taxon>
        <taxon>Pseudomonadati</taxon>
        <taxon>Pseudomonadota</taxon>
        <taxon>Gammaproteobacteria</taxon>
        <taxon>Pseudomonadales</taxon>
        <taxon>Pseudomonadaceae</taxon>
        <taxon>Pseudomonas</taxon>
    </lineage>
</organism>
<evidence type="ECO:0000313" key="3">
    <source>
        <dbReference type="Proteomes" id="UP000061348"/>
    </source>
</evidence>
<evidence type="ECO:0000313" key="2">
    <source>
        <dbReference type="EMBL" id="KWV89669.1"/>
    </source>
</evidence>
<dbReference type="SUPFAM" id="SSF82199">
    <property type="entry name" value="SET domain"/>
    <property type="match status" value="1"/>
</dbReference>
<dbReference type="InterPro" id="IPR001214">
    <property type="entry name" value="SET_dom"/>
</dbReference>
<comment type="caution">
    <text evidence="2">The sequence shown here is derived from an EMBL/GenBank/DDBJ whole genome shotgun (WGS) entry which is preliminary data.</text>
</comment>
<evidence type="ECO:0000259" key="1">
    <source>
        <dbReference type="Pfam" id="PF00856"/>
    </source>
</evidence>
<protein>
    <submittedName>
        <fullName evidence="2">SET domain protein</fullName>
    </submittedName>
</protein>
<feature type="domain" description="SET" evidence="1">
    <location>
        <begin position="72"/>
        <end position="184"/>
    </location>
</feature>
<name>A0A120G906_PSEFL</name>
<dbReference type="PATRIC" id="fig|294.194.peg.886"/>
<dbReference type="Pfam" id="PF00856">
    <property type="entry name" value="SET"/>
    <property type="match status" value="1"/>
</dbReference>
<proteinExistence type="predicted"/>
<accession>A0A120G906</accession>
<dbReference type="Proteomes" id="UP000061348">
    <property type="component" value="Unassembled WGS sequence"/>
</dbReference>
<sequence>MTQSLEGPIDDIRISHWNGVLDGLDSPTKARVSAQIKASIKDWLRTEGQHQTRFDDALEVVTPLDDGGPARGASVWARRDIPQFEVLGPYAGKYHADEASLFEEQRKQGSRAVMTYLFGTRSGTRTVSGLHTGNTLSLINTSQLGEGPAWMSNNVVSIAVGKNLTFYVALKDIKRGEELLLDYGPFYKPVPDIAIKPDPDR</sequence>